<evidence type="ECO:0000256" key="1">
    <source>
        <dbReference type="SAM" id="Phobius"/>
    </source>
</evidence>
<keyword evidence="3" id="KW-1185">Reference proteome</keyword>
<dbReference type="EMBL" id="WUBR01000001">
    <property type="protein sequence ID" value="MWV26888.1"/>
    <property type="molecule type" value="Genomic_DNA"/>
</dbReference>
<reference evidence="2 3" key="1">
    <citation type="submission" date="2019-12" db="EMBL/GenBank/DDBJ databases">
        <authorList>
            <person name="Lee S.D."/>
        </authorList>
    </citation>
    <scope>NUCLEOTIDE SEQUENCE [LARGE SCALE GENOMIC DNA]</scope>
    <source>
        <strain evidence="2 3">GH3-10</strain>
    </source>
</reference>
<evidence type="ECO:0000313" key="2">
    <source>
        <dbReference type="EMBL" id="MWV26888.1"/>
    </source>
</evidence>
<name>A0A844XB89_9SPHN</name>
<protein>
    <submittedName>
        <fullName evidence="2">Uncharacterized protein</fullName>
    </submittedName>
</protein>
<dbReference type="RefSeq" id="WP_160484515.1">
    <property type="nucleotide sequence ID" value="NZ_WUBR01000001.1"/>
</dbReference>
<dbReference type="Proteomes" id="UP000461409">
    <property type="component" value="Unassembled WGS sequence"/>
</dbReference>
<organism evidence="2 3">
    <name type="scientific">Aurantiacibacter rhizosphaerae</name>
    <dbReference type="NCBI Taxonomy" id="2691582"/>
    <lineage>
        <taxon>Bacteria</taxon>
        <taxon>Pseudomonadati</taxon>
        <taxon>Pseudomonadota</taxon>
        <taxon>Alphaproteobacteria</taxon>
        <taxon>Sphingomonadales</taxon>
        <taxon>Erythrobacteraceae</taxon>
        <taxon>Aurantiacibacter</taxon>
    </lineage>
</organism>
<keyword evidence="1" id="KW-0472">Membrane</keyword>
<proteinExistence type="predicted"/>
<evidence type="ECO:0000313" key="3">
    <source>
        <dbReference type="Proteomes" id="UP000461409"/>
    </source>
</evidence>
<accession>A0A844XB89</accession>
<feature type="transmembrane region" description="Helical" evidence="1">
    <location>
        <begin position="128"/>
        <end position="149"/>
    </location>
</feature>
<dbReference type="AlphaFoldDB" id="A0A844XB89"/>
<sequence length="407" mass="44717">MTIGSPNDSVKKFEEETARFREVLAKGRSAKQIELFDFLVEHSDDDRSPKEIEVAVALLGNQAALESSSDSGIRVYVHRLRKRLEDHYDGATGPRLAIPKGEYRVILEDSDTPYKATSIAKAFLANPALGSGLMLFAFAAMIFMAWLYWPTSQDPVRGNHADRQGILGTAAGLFDPVIAVGDNLLLAETEDQRSIQRMVLAPDIQTRDELSIFLQEHPEAFYQYYDFNLRFASIAALETAWNVQGRLLANLGSGDGEAELLPVSALEPELLRTRDVVFVGRLSQLGPLNTIVFSDSNLQLAAFNRLDNLTTGASYTAQVYTEGQSKAGTDYGYLSVRDAPNGRRLILFAGLGDRGSAAMAEMLNQPAEIAALREKLDGARKFEAVFEVQSPVGQPLSRRLVAAYPLP</sequence>
<reference evidence="2 3" key="2">
    <citation type="submission" date="2020-02" db="EMBL/GenBank/DDBJ databases">
        <title>Erythrobacter dongmakensis sp. nov., isolated from a tidal mudflat.</title>
        <authorList>
            <person name="Kim I.S."/>
        </authorList>
    </citation>
    <scope>NUCLEOTIDE SEQUENCE [LARGE SCALE GENOMIC DNA]</scope>
    <source>
        <strain evidence="2 3">GH3-10</strain>
    </source>
</reference>
<comment type="caution">
    <text evidence="2">The sequence shown here is derived from an EMBL/GenBank/DDBJ whole genome shotgun (WGS) entry which is preliminary data.</text>
</comment>
<gene>
    <name evidence="2" type="ORF">GRF63_03115</name>
</gene>
<keyword evidence="1" id="KW-0812">Transmembrane</keyword>
<keyword evidence="1" id="KW-1133">Transmembrane helix</keyword>